<dbReference type="NCBIfam" id="TIGR00095">
    <property type="entry name" value="16S rRNA (guanine(966)-N(2))-methyltransferase RsmD"/>
    <property type="match status" value="1"/>
</dbReference>
<protein>
    <submittedName>
        <fullName evidence="3">Methyltransferase</fullName>
    </submittedName>
</protein>
<accession>A0A401XJU8</accession>
<evidence type="ECO:0000313" key="3">
    <source>
        <dbReference type="EMBL" id="GCD77264.1"/>
    </source>
</evidence>
<keyword evidence="2 3" id="KW-0808">Transferase</keyword>
<dbReference type="EMBL" id="BHZE01000005">
    <property type="protein sequence ID" value="GCD77264.1"/>
    <property type="molecule type" value="Genomic_DNA"/>
</dbReference>
<dbReference type="InterPro" id="IPR002052">
    <property type="entry name" value="DNA_methylase_N6_adenine_CS"/>
</dbReference>
<sequence>MRIISGKFKSKRIIAPAHLPVRPTTDMAKESLFNILANHFYFEDVKALDLFSGTGNITYELASRGCNDITSVDINGLCTKFIYETTQKLGFKNVKVVHQNALEFLSKAYQKYDLIFADPPFEFEHYEEIIEKVFNRNLLTNDGMLIIEHSERKDFVNSPYFYDHRKYGSVHFSFFKSDEVEDDDEKKASNYFMVDNQFFIG</sequence>
<gene>
    <name evidence="3" type="ORF">JCM31826_07460</name>
</gene>
<dbReference type="GO" id="GO:0008168">
    <property type="term" value="F:methyltransferase activity"/>
    <property type="evidence" value="ECO:0007669"/>
    <property type="project" value="UniProtKB-KW"/>
</dbReference>
<dbReference type="Proteomes" id="UP000286715">
    <property type="component" value="Unassembled WGS sequence"/>
</dbReference>
<comment type="caution">
    <text evidence="3">The sequence shown here is derived from an EMBL/GenBank/DDBJ whole genome shotgun (WGS) entry which is preliminary data.</text>
</comment>
<evidence type="ECO:0000256" key="2">
    <source>
        <dbReference type="ARBA" id="ARBA00022679"/>
    </source>
</evidence>
<evidence type="ECO:0000313" key="4">
    <source>
        <dbReference type="Proteomes" id="UP000286715"/>
    </source>
</evidence>
<dbReference type="Gene3D" id="3.40.50.150">
    <property type="entry name" value="Vaccinia Virus protein VP39"/>
    <property type="match status" value="1"/>
</dbReference>
<keyword evidence="4" id="KW-1185">Reference proteome</keyword>
<dbReference type="GO" id="GO:0003676">
    <property type="term" value="F:nucleic acid binding"/>
    <property type="evidence" value="ECO:0007669"/>
    <property type="project" value="InterPro"/>
</dbReference>
<dbReference type="CDD" id="cd02440">
    <property type="entry name" value="AdoMet_MTases"/>
    <property type="match status" value="1"/>
</dbReference>
<dbReference type="PANTHER" id="PTHR43542">
    <property type="entry name" value="METHYLTRANSFERASE"/>
    <property type="match status" value="1"/>
</dbReference>
<proteinExistence type="predicted"/>
<dbReference type="GO" id="GO:0031167">
    <property type="term" value="P:rRNA methylation"/>
    <property type="evidence" value="ECO:0007669"/>
    <property type="project" value="InterPro"/>
</dbReference>
<dbReference type="PROSITE" id="PS00092">
    <property type="entry name" value="N6_MTASE"/>
    <property type="match status" value="1"/>
</dbReference>
<dbReference type="Pfam" id="PF03602">
    <property type="entry name" value="Cons_hypoth95"/>
    <property type="match status" value="1"/>
</dbReference>
<dbReference type="SUPFAM" id="SSF53335">
    <property type="entry name" value="S-adenosyl-L-methionine-dependent methyltransferases"/>
    <property type="match status" value="1"/>
</dbReference>
<dbReference type="PIRSF" id="PIRSF004553">
    <property type="entry name" value="CHP00095"/>
    <property type="match status" value="1"/>
</dbReference>
<dbReference type="PANTHER" id="PTHR43542:SF1">
    <property type="entry name" value="METHYLTRANSFERASE"/>
    <property type="match status" value="1"/>
</dbReference>
<dbReference type="RefSeq" id="WP_124397376.1">
    <property type="nucleotide sequence ID" value="NZ_BHZE01000005.1"/>
</dbReference>
<organism evidence="3 4">
    <name type="scientific">Thermaurantimonas aggregans</name>
    <dbReference type="NCBI Taxonomy" id="2173829"/>
    <lineage>
        <taxon>Bacteria</taxon>
        <taxon>Pseudomonadati</taxon>
        <taxon>Bacteroidota</taxon>
        <taxon>Flavobacteriia</taxon>
        <taxon>Flavobacteriales</taxon>
        <taxon>Schleiferiaceae</taxon>
        <taxon>Thermaurantimonas</taxon>
    </lineage>
</organism>
<name>A0A401XJU8_9FLAO</name>
<dbReference type="InterPro" id="IPR004398">
    <property type="entry name" value="RNA_MeTrfase_RsmD"/>
</dbReference>
<dbReference type="OrthoDB" id="9803017at2"/>
<dbReference type="AlphaFoldDB" id="A0A401XJU8"/>
<reference evidence="3 4" key="1">
    <citation type="submission" date="2018-11" db="EMBL/GenBank/DDBJ databases">
        <title>Schleiferia aggregans sp. nov., a moderately thermophilic heterotrophic bacterium isolated from microbial mats at a terrestrial hot spring.</title>
        <authorList>
            <person name="Iino T."/>
            <person name="Ohkuma M."/>
            <person name="Haruta S."/>
        </authorList>
    </citation>
    <scope>NUCLEOTIDE SEQUENCE [LARGE SCALE GENOMIC DNA]</scope>
    <source>
        <strain evidence="3 4">LA</strain>
    </source>
</reference>
<evidence type="ECO:0000256" key="1">
    <source>
        <dbReference type="ARBA" id="ARBA00022603"/>
    </source>
</evidence>
<dbReference type="InterPro" id="IPR029063">
    <property type="entry name" value="SAM-dependent_MTases_sf"/>
</dbReference>
<keyword evidence="1 3" id="KW-0489">Methyltransferase</keyword>